<reference evidence="1" key="1">
    <citation type="submission" date="2020-08" db="EMBL/GenBank/DDBJ databases">
        <title>Genome public.</title>
        <authorList>
            <person name="Liu C."/>
            <person name="Sun Q."/>
        </authorList>
    </citation>
    <scope>NUCLEOTIDE SEQUENCE</scope>
    <source>
        <strain evidence="1">BX5</strain>
    </source>
</reference>
<gene>
    <name evidence="1" type="ORF">H8S55_07900</name>
</gene>
<comment type="caution">
    <text evidence="1">The sequence shown here is derived from an EMBL/GenBank/DDBJ whole genome shotgun (WGS) entry which is preliminary data.</text>
</comment>
<evidence type="ECO:0000313" key="1">
    <source>
        <dbReference type="EMBL" id="MBC5717239.1"/>
    </source>
</evidence>
<organism evidence="1 2">
    <name type="scientific">Flintibacter faecis</name>
    <dbReference type="NCBI Taxonomy" id="2763047"/>
    <lineage>
        <taxon>Bacteria</taxon>
        <taxon>Bacillati</taxon>
        <taxon>Bacillota</taxon>
        <taxon>Clostridia</taxon>
        <taxon>Eubacteriales</taxon>
        <taxon>Flintibacter</taxon>
    </lineage>
</organism>
<dbReference type="Proteomes" id="UP000602260">
    <property type="component" value="Unassembled WGS sequence"/>
</dbReference>
<evidence type="ECO:0000313" key="2">
    <source>
        <dbReference type="Proteomes" id="UP000602260"/>
    </source>
</evidence>
<protein>
    <submittedName>
        <fullName evidence="1">Uncharacterized protein</fullName>
    </submittedName>
</protein>
<sequence length="77" mass="8837">MIIQTGDGRYYVSETTTAVRTNKVGNYIAVAEHMGLYGYKKYCSSANQYKTLQDAYRAYTKLVTEGDYQQYKDTLPQ</sequence>
<keyword evidence="2" id="KW-1185">Reference proteome</keyword>
<dbReference type="EMBL" id="JACOPN010000004">
    <property type="protein sequence ID" value="MBC5717239.1"/>
    <property type="molecule type" value="Genomic_DNA"/>
</dbReference>
<name>A0A8J6M1R7_9FIRM</name>
<dbReference type="AlphaFoldDB" id="A0A8J6M1R7"/>
<accession>A0A8J6M1R7</accession>
<dbReference type="RefSeq" id="WP_186878519.1">
    <property type="nucleotide sequence ID" value="NZ_JACOPN010000004.1"/>
</dbReference>
<proteinExistence type="predicted"/>